<reference evidence="2" key="1">
    <citation type="submission" date="2018-11" db="EMBL/GenBank/DDBJ databases">
        <authorList>
            <consortium name="Pathogen Informatics"/>
        </authorList>
    </citation>
    <scope>NUCLEOTIDE SEQUENCE</scope>
</reference>
<name>A0A3S5A8I4_9PLAT</name>
<evidence type="ECO:0000256" key="1">
    <source>
        <dbReference type="SAM" id="MobiDB-lite"/>
    </source>
</evidence>
<protein>
    <submittedName>
        <fullName evidence="2">Uncharacterized protein</fullName>
    </submittedName>
</protein>
<feature type="region of interest" description="Disordered" evidence="1">
    <location>
        <begin position="147"/>
        <end position="180"/>
    </location>
</feature>
<evidence type="ECO:0000313" key="2">
    <source>
        <dbReference type="EMBL" id="VEL09908.1"/>
    </source>
</evidence>
<keyword evidence="3" id="KW-1185">Reference proteome</keyword>
<evidence type="ECO:0000313" key="3">
    <source>
        <dbReference type="Proteomes" id="UP000784294"/>
    </source>
</evidence>
<comment type="caution">
    <text evidence="2">The sequence shown here is derived from an EMBL/GenBank/DDBJ whole genome shotgun (WGS) entry which is preliminary data.</text>
</comment>
<dbReference type="EMBL" id="CAAALY010007558">
    <property type="protein sequence ID" value="VEL09908.1"/>
    <property type="molecule type" value="Genomic_DNA"/>
</dbReference>
<gene>
    <name evidence="2" type="ORF">PXEA_LOCUS3348</name>
</gene>
<organism evidence="2 3">
    <name type="scientific">Protopolystoma xenopodis</name>
    <dbReference type="NCBI Taxonomy" id="117903"/>
    <lineage>
        <taxon>Eukaryota</taxon>
        <taxon>Metazoa</taxon>
        <taxon>Spiralia</taxon>
        <taxon>Lophotrochozoa</taxon>
        <taxon>Platyhelminthes</taxon>
        <taxon>Monogenea</taxon>
        <taxon>Polyopisthocotylea</taxon>
        <taxon>Polystomatidea</taxon>
        <taxon>Polystomatidae</taxon>
        <taxon>Protopolystoma</taxon>
    </lineage>
</organism>
<dbReference type="AlphaFoldDB" id="A0A3S5A8I4"/>
<dbReference type="Proteomes" id="UP000784294">
    <property type="component" value="Unassembled WGS sequence"/>
</dbReference>
<accession>A0A3S5A8I4</accession>
<sequence length="207" mass="22727">MYAILPEQTAKPSLLEPGSPVGHFYKLVRTTVLAKGTTNSCRDDGLAIKPRRSWQVNQQGWPLIRRTGVTWKSRLHVRTPPPYQHTHTQIQTFSVPLERLGAGAPCARLICSPPGRLVKEARERQRGESRKETPAAPVISRRAPETKGIAERVSRTPGACVPNGRSCTSGTPTPTPTPTTTATVTVHVQVEEPRRLAFACLSLVEQD</sequence>
<proteinExistence type="predicted"/>